<dbReference type="PANTHER" id="PTHR45801">
    <property type="entry name" value="OS07G0101800 PROTEIN"/>
    <property type="match status" value="1"/>
</dbReference>
<comment type="caution">
    <text evidence="11">The sequence shown here is derived from an EMBL/GenBank/DDBJ whole genome shotgun (WGS) entry which is preliminary data.</text>
</comment>
<dbReference type="EMBL" id="CAUOFW020006168">
    <property type="protein sequence ID" value="CAK9173392.1"/>
    <property type="molecule type" value="Genomic_DNA"/>
</dbReference>
<dbReference type="GO" id="GO:0005634">
    <property type="term" value="C:nucleus"/>
    <property type="evidence" value="ECO:0007669"/>
    <property type="project" value="UniProtKB-SubCell"/>
</dbReference>
<evidence type="ECO:0000313" key="11">
    <source>
        <dbReference type="EMBL" id="CAK9173392.1"/>
    </source>
</evidence>
<name>A0ABC8TV78_9AQUA</name>
<gene>
    <name evidence="11" type="ORF">ILEXP_LOCUS43122</name>
</gene>
<proteinExistence type="predicted"/>
<dbReference type="SUPFAM" id="SSF57667">
    <property type="entry name" value="beta-beta-alpha zinc fingers"/>
    <property type="match status" value="1"/>
</dbReference>
<evidence type="ECO:0000256" key="6">
    <source>
        <dbReference type="ARBA" id="ARBA00023163"/>
    </source>
</evidence>
<protein>
    <recommendedName>
        <fullName evidence="10">C2H2-type domain-containing protein</fullName>
    </recommendedName>
</protein>
<dbReference type="AlphaFoldDB" id="A0ABC8TV78"/>
<sequence>MLGNLVACAMSQDDANNDTDEPRTVFLGHVVGEKSYVPRQTFSLSTSSFQTVRKAIESLPVQAVPSSAFQQLHLQKLAESQGHQLNTSSTSGSWMWNPTQPAQEDDDSWEVRAFAEDTGNIDGTTWPPRFYNCTFCRREFKSAQALGGHMNVHRRDRARLHQTPPGLNKPTTSPSTASSSVLNPDQKIVTNGGLCVLYSLPNHNGVFIPTMMTTCMDSPSNLISLSSHSRTKLMLASSPVNLPVTPQSFSSSLCHSSNTEPSPSVTNDNQQDNNNREKDFAIEELDLELRLGLRSPVH</sequence>
<keyword evidence="3 8" id="KW-0863">Zinc-finger</keyword>
<reference evidence="11 12" key="1">
    <citation type="submission" date="2024-02" db="EMBL/GenBank/DDBJ databases">
        <authorList>
            <person name="Vignale AGUSTIN F."/>
            <person name="Sosa J E."/>
            <person name="Modenutti C."/>
        </authorList>
    </citation>
    <scope>NUCLEOTIDE SEQUENCE [LARGE SCALE GENOMIC DNA]</scope>
</reference>
<feature type="compositionally biased region" description="Low complexity" evidence="9">
    <location>
        <begin position="170"/>
        <end position="180"/>
    </location>
</feature>
<keyword evidence="5" id="KW-0805">Transcription regulation</keyword>
<feature type="region of interest" description="Disordered" evidence="9">
    <location>
        <begin position="81"/>
        <end position="102"/>
    </location>
</feature>
<feature type="domain" description="C2H2-type" evidence="10">
    <location>
        <begin position="131"/>
        <end position="158"/>
    </location>
</feature>
<dbReference type="PROSITE" id="PS50157">
    <property type="entry name" value="ZINC_FINGER_C2H2_2"/>
    <property type="match status" value="1"/>
</dbReference>
<dbReference type="Gene3D" id="3.30.160.60">
    <property type="entry name" value="Classic Zinc Finger"/>
    <property type="match status" value="1"/>
</dbReference>
<keyword evidence="2" id="KW-0479">Metal-binding</keyword>
<organism evidence="11 12">
    <name type="scientific">Ilex paraguariensis</name>
    <name type="common">yerba mate</name>
    <dbReference type="NCBI Taxonomy" id="185542"/>
    <lineage>
        <taxon>Eukaryota</taxon>
        <taxon>Viridiplantae</taxon>
        <taxon>Streptophyta</taxon>
        <taxon>Embryophyta</taxon>
        <taxon>Tracheophyta</taxon>
        <taxon>Spermatophyta</taxon>
        <taxon>Magnoliopsida</taxon>
        <taxon>eudicotyledons</taxon>
        <taxon>Gunneridae</taxon>
        <taxon>Pentapetalae</taxon>
        <taxon>asterids</taxon>
        <taxon>campanulids</taxon>
        <taxon>Aquifoliales</taxon>
        <taxon>Aquifoliaceae</taxon>
        <taxon>Ilex</taxon>
    </lineage>
</organism>
<feature type="region of interest" description="Disordered" evidence="9">
    <location>
        <begin position="248"/>
        <end position="274"/>
    </location>
</feature>
<dbReference type="Pfam" id="PF13912">
    <property type="entry name" value="zf-C2H2_6"/>
    <property type="match status" value="1"/>
</dbReference>
<feature type="region of interest" description="Disordered" evidence="9">
    <location>
        <begin position="158"/>
        <end position="183"/>
    </location>
</feature>
<evidence type="ECO:0000256" key="8">
    <source>
        <dbReference type="PROSITE-ProRule" id="PRU00042"/>
    </source>
</evidence>
<keyword evidence="7" id="KW-0539">Nucleus</keyword>
<comment type="subcellular location">
    <subcellularLocation>
        <location evidence="1">Nucleus</location>
    </subcellularLocation>
</comment>
<dbReference type="InterPro" id="IPR013087">
    <property type="entry name" value="Znf_C2H2_type"/>
</dbReference>
<evidence type="ECO:0000256" key="3">
    <source>
        <dbReference type="ARBA" id="ARBA00022771"/>
    </source>
</evidence>
<dbReference type="InterPro" id="IPR052426">
    <property type="entry name" value="Plant_dev_regulator"/>
</dbReference>
<evidence type="ECO:0000256" key="1">
    <source>
        <dbReference type="ARBA" id="ARBA00004123"/>
    </source>
</evidence>
<dbReference type="GO" id="GO:0008270">
    <property type="term" value="F:zinc ion binding"/>
    <property type="evidence" value="ECO:0007669"/>
    <property type="project" value="UniProtKB-KW"/>
</dbReference>
<evidence type="ECO:0000259" key="10">
    <source>
        <dbReference type="PROSITE" id="PS50157"/>
    </source>
</evidence>
<keyword evidence="6" id="KW-0804">Transcription</keyword>
<dbReference type="PANTHER" id="PTHR45801:SF5">
    <property type="entry name" value="OS05G0286100 PROTEIN"/>
    <property type="match status" value="1"/>
</dbReference>
<dbReference type="InterPro" id="IPR036236">
    <property type="entry name" value="Znf_C2H2_sf"/>
</dbReference>
<accession>A0ABC8TV78</accession>
<dbReference type="PROSITE" id="PS00028">
    <property type="entry name" value="ZINC_FINGER_C2H2_1"/>
    <property type="match status" value="1"/>
</dbReference>
<dbReference type="Proteomes" id="UP001642360">
    <property type="component" value="Unassembled WGS sequence"/>
</dbReference>
<evidence type="ECO:0000256" key="9">
    <source>
        <dbReference type="SAM" id="MobiDB-lite"/>
    </source>
</evidence>
<evidence type="ECO:0000256" key="4">
    <source>
        <dbReference type="ARBA" id="ARBA00022833"/>
    </source>
</evidence>
<evidence type="ECO:0000256" key="5">
    <source>
        <dbReference type="ARBA" id="ARBA00023015"/>
    </source>
</evidence>
<evidence type="ECO:0000313" key="12">
    <source>
        <dbReference type="Proteomes" id="UP001642360"/>
    </source>
</evidence>
<evidence type="ECO:0000256" key="7">
    <source>
        <dbReference type="ARBA" id="ARBA00023242"/>
    </source>
</evidence>
<keyword evidence="12" id="KW-1185">Reference proteome</keyword>
<evidence type="ECO:0000256" key="2">
    <source>
        <dbReference type="ARBA" id="ARBA00022723"/>
    </source>
</evidence>
<keyword evidence="4" id="KW-0862">Zinc</keyword>
<feature type="compositionally biased region" description="Polar residues" evidence="9">
    <location>
        <begin position="248"/>
        <end position="273"/>
    </location>
</feature>